<reference evidence="2 3" key="1">
    <citation type="submission" date="2019-06" db="EMBL/GenBank/DDBJ databases">
        <title>Persicimonas caeni gen. nov., sp. nov., a predatory bacterium isolated from solar saltern.</title>
        <authorList>
            <person name="Wang S."/>
        </authorList>
    </citation>
    <scope>NUCLEOTIDE SEQUENCE [LARGE SCALE GENOMIC DNA]</scope>
    <source>
        <strain evidence="2 3">YN101</strain>
    </source>
</reference>
<dbReference type="Pfam" id="PF00561">
    <property type="entry name" value="Abhydrolase_1"/>
    <property type="match status" value="1"/>
</dbReference>
<dbReference type="RefSeq" id="WP_141196767.1">
    <property type="nucleotide sequence ID" value="NZ_CP041186.1"/>
</dbReference>
<keyword evidence="3" id="KW-1185">Reference proteome</keyword>
<protein>
    <submittedName>
        <fullName evidence="2">Alpha/beta fold hydrolase</fullName>
    </submittedName>
</protein>
<dbReference type="EMBL" id="CP041186">
    <property type="protein sequence ID" value="QDG50271.1"/>
    <property type="molecule type" value="Genomic_DNA"/>
</dbReference>
<accession>A0A4Y6PPJ1</accession>
<dbReference type="InterPro" id="IPR051321">
    <property type="entry name" value="PHA/PHB_synthase"/>
</dbReference>
<feature type="domain" description="AB hydrolase-1" evidence="1">
    <location>
        <begin position="53"/>
        <end position="316"/>
    </location>
</feature>
<evidence type="ECO:0000313" key="3">
    <source>
        <dbReference type="Proteomes" id="UP000315995"/>
    </source>
</evidence>
<evidence type="ECO:0000313" key="2">
    <source>
        <dbReference type="EMBL" id="QDG50271.1"/>
    </source>
</evidence>
<sequence>MLKRLTNLLTLKRRSREKQPEIGSTPADVVHRENKWRLLHYRPRTEGPAYKTPILLVPSLINRHYVLDLMPGRSFAEWLVGQGHDVYCIDWGTPTGEDRYLTFDDVCETYLGRAVRKVARSSETGKTHLLGYCLGGTLTTIYAAKHQEYLAGHIALAAPINFHDDGLLSRWTRTETFDVDKLVEANGNVPWQLMQGAFHLLRPTMNLSKAVYLVDRAWDDQFLDGFVAKETWANDNVSFPGEAYRRYIDELYIGNKLIAGEFALGGTPVRLEDIENPTLVLAFEHDHIVPADSAAVLVDEISSDDKEVMRLPGGHVGAVVSRKAAEHLWPIIGQWLADRDGRSTPVARAEAAE</sequence>
<dbReference type="PANTHER" id="PTHR36837:SF2">
    <property type="entry name" value="POLY(3-HYDROXYALKANOATE) POLYMERASE SUBUNIT PHAC"/>
    <property type="match status" value="1"/>
</dbReference>
<dbReference type="InterPro" id="IPR000073">
    <property type="entry name" value="AB_hydrolase_1"/>
</dbReference>
<proteinExistence type="predicted"/>
<dbReference type="InterPro" id="IPR029058">
    <property type="entry name" value="AB_hydrolase_fold"/>
</dbReference>
<keyword evidence="2" id="KW-0378">Hydrolase</keyword>
<dbReference type="Proteomes" id="UP000315995">
    <property type="component" value="Chromosome"/>
</dbReference>
<evidence type="ECO:0000259" key="1">
    <source>
        <dbReference type="Pfam" id="PF00561"/>
    </source>
</evidence>
<gene>
    <name evidence="2" type="ORF">FIV42_05855</name>
</gene>
<dbReference type="Gene3D" id="3.40.50.1820">
    <property type="entry name" value="alpha/beta hydrolase"/>
    <property type="match status" value="1"/>
</dbReference>
<dbReference type="SUPFAM" id="SSF53474">
    <property type="entry name" value="alpha/beta-Hydrolases"/>
    <property type="match status" value="1"/>
</dbReference>
<organism evidence="2 3">
    <name type="scientific">Persicimonas caeni</name>
    <dbReference type="NCBI Taxonomy" id="2292766"/>
    <lineage>
        <taxon>Bacteria</taxon>
        <taxon>Deltaproteobacteria</taxon>
        <taxon>Bradymonadales</taxon>
        <taxon>Bradymonadaceae</taxon>
        <taxon>Persicimonas</taxon>
    </lineage>
</organism>
<dbReference type="PANTHER" id="PTHR36837">
    <property type="entry name" value="POLY(3-HYDROXYALKANOATE) POLYMERASE SUBUNIT PHAC"/>
    <property type="match status" value="1"/>
</dbReference>
<accession>A0A5B8Y0F2</accession>
<name>A0A4Y6PPJ1_PERCE</name>
<dbReference type="GO" id="GO:0016787">
    <property type="term" value="F:hydrolase activity"/>
    <property type="evidence" value="ECO:0007669"/>
    <property type="project" value="UniProtKB-KW"/>
</dbReference>
<dbReference type="AlphaFoldDB" id="A0A4Y6PPJ1"/>
<dbReference type="OrthoDB" id="9767934at2"/>